<gene>
    <name evidence="1" type="ORF">DSCA_50530</name>
</gene>
<keyword evidence="2" id="KW-1185">Reference proteome</keyword>
<sequence length="79" mass="9156">MGHHEEKQECAFTDAERVILILFALMPPPITLDMIVDFTKQSPISVLNTLEGLIKRKWICPYPKRGDFGFEQKYSGKTW</sequence>
<evidence type="ECO:0000313" key="2">
    <source>
        <dbReference type="Proteomes" id="UP000427906"/>
    </source>
</evidence>
<organism evidence="1 2">
    <name type="scientific">Desulfosarcina alkanivorans</name>
    <dbReference type="NCBI Taxonomy" id="571177"/>
    <lineage>
        <taxon>Bacteria</taxon>
        <taxon>Pseudomonadati</taxon>
        <taxon>Thermodesulfobacteriota</taxon>
        <taxon>Desulfobacteria</taxon>
        <taxon>Desulfobacterales</taxon>
        <taxon>Desulfosarcinaceae</taxon>
        <taxon>Desulfosarcina</taxon>
    </lineage>
</organism>
<accession>A0A5K7YSK0</accession>
<dbReference type="EMBL" id="AP021874">
    <property type="protein sequence ID" value="BBO71123.1"/>
    <property type="molecule type" value="Genomic_DNA"/>
</dbReference>
<dbReference type="KEGG" id="dalk:DSCA_50530"/>
<name>A0A5K7YSK0_9BACT</name>
<evidence type="ECO:0000313" key="1">
    <source>
        <dbReference type="EMBL" id="BBO71123.1"/>
    </source>
</evidence>
<protein>
    <recommendedName>
        <fullName evidence="3">HTH marR-type domain-containing protein</fullName>
    </recommendedName>
</protein>
<dbReference type="AlphaFoldDB" id="A0A5K7YSK0"/>
<dbReference type="Proteomes" id="UP000427906">
    <property type="component" value="Chromosome"/>
</dbReference>
<proteinExistence type="predicted"/>
<reference evidence="1 2" key="1">
    <citation type="submission" date="2019-11" db="EMBL/GenBank/DDBJ databases">
        <title>Comparative genomics of hydrocarbon-degrading Desulfosarcina strains.</title>
        <authorList>
            <person name="Watanabe M."/>
            <person name="Kojima H."/>
            <person name="Fukui M."/>
        </authorList>
    </citation>
    <scope>NUCLEOTIDE SEQUENCE [LARGE SCALE GENOMIC DNA]</scope>
    <source>
        <strain evidence="1 2">PL12</strain>
    </source>
</reference>
<evidence type="ECO:0008006" key="3">
    <source>
        <dbReference type="Google" id="ProtNLM"/>
    </source>
</evidence>
<dbReference type="RefSeq" id="WP_155319005.1">
    <property type="nucleotide sequence ID" value="NZ_AP021874.1"/>
</dbReference>